<organism evidence="2 3">
    <name type="scientific">Paraflavisolibacter caeni</name>
    <dbReference type="NCBI Taxonomy" id="2982496"/>
    <lineage>
        <taxon>Bacteria</taxon>
        <taxon>Pseudomonadati</taxon>
        <taxon>Bacteroidota</taxon>
        <taxon>Chitinophagia</taxon>
        <taxon>Chitinophagales</taxon>
        <taxon>Chitinophagaceae</taxon>
        <taxon>Paraflavisolibacter</taxon>
    </lineage>
</organism>
<name>A0A9X2XYZ1_9BACT</name>
<evidence type="ECO:0008006" key="4">
    <source>
        <dbReference type="Google" id="ProtNLM"/>
    </source>
</evidence>
<dbReference type="Proteomes" id="UP001155483">
    <property type="component" value="Unassembled WGS sequence"/>
</dbReference>
<gene>
    <name evidence="2" type="ORF">OCK74_23750</name>
</gene>
<dbReference type="AlphaFoldDB" id="A0A9X2XYZ1"/>
<evidence type="ECO:0000256" key="1">
    <source>
        <dbReference type="SAM" id="Phobius"/>
    </source>
</evidence>
<reference evidence="2" key="1">
    <citation type="submission" date="2022-09" db="EMBL/GenBank/DDBJ databases">
        <authorList>
            <person name="Yuan C."/>
            <person name="Ke Z."/>
        </authorList>
    </citation>
    <scope>NUCLEOTIDE SEQUENCE</scope>
    <source>
        <strain evidence="2">LB-8</strain>
    </source>
</reference>
<reference evidence="2" key="2">
    <citation type="submission" date="2023-04" db="EMBL/GenBank/DDBJ databases">
        <title>Paracnuella aquatica gen. nov., sp. nov., a member of the family Chitinophagaceae isolated from a hot spring.</title>
        <authorList>
            <person name="Wang C."/>
        </authorList>
    </citation>
    <scope>NUCLEOTIDE SEQUENCE</scope>
    <source>
        <strain evidence="2">LB-8</strain>
    </source>
</reference>
<comment type="caution">
    <text evidence="2">The sequence shown here is derived from an EMBL/GenBank/DDBJ whole genome shotgun (WGS) entry which is preliminary data.</text>
</comment>
<keyword evidence="1" id="KW-1133">Transmembrane helix</keyword>
<sequence>MMYKHNKTVIIFLLCCIGKLLFAQDFKVKATLNTVASTGFYKIPVHPELTAHTKTDLSDLRIIDQSYKQVPFIIRHSLPLNPGGVFMNFQILKTTIDSLSTTIEIVCPLESGTDRISLHIGNNAVERIIFISGSNDRKQWYIIEEGVPFSRYSYYKLVIRNGHSDPLNIIKAGVYTNNKDTGTQQFTTNPPVSFVQRDSSNGCSYITVTQKDFYHLDRVALNIHGPKYYKRAAHLYNLDEKGNKIHLTSFEILNSHSPVVSFGTVKAKQLLIEVENKDDPPLVIERVSTEQSSKYLVAYLEKRKNYFIVAGNEDLKAPEYDLQKFSDSIPNLLASISYHDLRLNGEVSRSQNKMYWSQWLWPVIILFLFALGFLTYKLMADMKRSGF</sequence>
<keyword evidence="1" id="KW-0812">Transmembrane</keyword>
<keyword evidence="3" id="KW-1185">Reference proteome</keyword>
<keyword evidence="1" id="KW-0472">Membrane</keyword>
<feature type="transmembrane region" description="Helical" evidence="1">
    <location>
        <begin position="359"/>
        <end position="379"/>
    </location>
</feature>
<accession>A0A9X2XYZ1</accession>
<dbReference type="EMBL" id="JAOTIF010000029">
    <property type="protein sequence ID" value="MCU7552154.1"/>
    <property type="molecule type" value="Genomic_DNA"/>
</dbReference>
<evidence type="ECO:0000313" key="2">
    <source>
        <dbReference type="EMBL" id="MCU7552154.1"/>
    </source>
</evidence>
<dbReference type="RefSeq" id="WP_279299591.1">
    <property type="nucleotide sequence ID" value="NZ_JAOTIF010000029.1"/>
</dbReference>
<protein>
    <recommendedName>
        <fullName evidence="4">DUF3999 family protein</fullName>
    </recommendedName>
</protein>
<proteinExistence type="predicted"/>
<evidence type="ECO:0000313" key="3">
    <source>
        <dbReference type="Proteomes" id="UP001155483"/>
    </source>
</evidence>